<comment type="caution">
    <text evidence="1">The sequence shown here is derived from an EMBL/GenBank/DDBJ whole genome shotgun (WGS) entry which is preliminary data.</text>
</comment>
<evidence type="ECO:0000313" key="2">
    <source>
        <dbReference type="Proteomes" id="UP000249794"/>
    </source>
</evidence>
<gene>
    <name evidence="1" type="ORF">DCF15_18555</name>
</gene>
<reference evidence="1 2" key="2">
    <citation type="submission" date="2018-06" db="EMBL/GenBank/DDBJ databases">
        <title>Metagenomic assembly of (sub)arctic Cyanobacteria and their associated microbiome from non-axenic cultures.</title>
        <authorList>
            <person name="Baurain D."/>
        </authorList>
    </citation>
    <scope>NUCLEOTIDE SEQUENCE [LARGE SCALE GENOMIC DNA]</scope>
    <source>
        <strain evidence="1">ULC027bin1</strain>
    </source>
</reference>
<protein>
    <submittedName>
        <fullName evidence="1">Uncharacterized protein</fullName>
    </submittedName>
</protein>
<sequence length="90" mass="9221">MLGAHLDWYAFMSNQQTVLTALGCAGSLAVMLAISSPTIASSVTANSVTVPDASLDYSLPALVQNESNPITDALGCTCAVCTGGVQRPIF</sequence>
<name>A0A2W4WRQ4_9CYAN</name>
<accession>A0A2W4WRQ4</accession>
<dbReference type="EMBL" id="QBMP01000258">
    <property type="protein sequence ID" value="PZO47863.1"/>
    <property type="molecule type" value="Genomic_DNA"/>
</dbReference>
<evidence type="ECO:0000313" key="1">
    <source>
        <dbReference type="EMBL" id="PZO47863.1"/>
    </source>
</evidence>
<dbReference type="Proteomes" id="UP000249794">
    <property type="component" value="Unassembled WGS sequence"/>
</dbReference>
<dbReference type="AlphaFoldDB" id="A0A2W4WRQ4"/>
<reference evidence="2" key="1">
    <citation type="submission" date="2018-04" db="EMBL/GenBank/DDBJ databases">
        <authorList>
            <person name="Cornet L."/>
        </authorList>
    </citation>
    <scope>NUCLEOTIDE SEQUENCE [LARGE SCALE GENOMIC DNA]</scope>
</reference>
<proteinExistence type="predicted"/>
<organism evidence="1 2">
    <name type="scientific">Phormidesmis priestleyi</name>
    <dbReference type="NCBI Taxonomy" id="268141"/>
    <lineage>
        <taxon>Bacteria</taxon>
        <taxon>Bacillati</taxon>
        <taxon>Cyanobacteriota</taxon>
        <taxon>Cyanophyceae</taxon>
        <taxon>Leptolyngbyales</taxon>
        <taxon>Leptolyngbyaceae</taxon>
        <taxon>Phormidesmis</taxon>
    </lineage>
</organism>